<gene>
    <name evidence="5" type="ORF">SAMN04487940_102488</name>
</gene>
<keyword evidence="2" id="KW-0378">Hydrolase</keyword>
<accession>A0A975W814</accession>
<dbReference type="SUPFAM" id="SSF52151">
    <property type="entry name" value="FabD/lysophospholipase-like"/>
    <property type="match status" value="1"/>
</dbReference>
<proteinExistence type="predicted"/>
<evidence type="ECO:0000256" key="2">
    <source>
        <dbReference type="PROSITE-ProRule" id="PRU01161"/>
    </source>
</evidence>
<dbReference type="Pfam" id="PF01734">
    <property type="entry name" value="Patatin"/>
    <property type="match status" value="1"/>
</dbReference>
<protein>
    <submittedName>
        <fullName evidence="5">Patatin-like phospholipase</fullName>
    </submittedName>
</protein>
<dbReference type="PROSITE" id="PS51257">
    <property type="entry name" value="PROKAR_LIPOPROTEIN"/>
    <property type="match status" value="1"/>
</dbReference>
<evidence type="ECO:0000313" key="6">
    <source>
        <dbReference type="Proteomes" id="UP000182932"/>
    </source>
</evidence>
<keyword evidence="3" id="KW-0732">Signal</keyword>
<dbReference type="RefSeq" id="WP_083415959.1">
    <property type="nucleotide sequence ID" value="NZ_JAVJQM010000072.1"/>
</dbReference>
<feature type="chain" id="PRO_5037701493" evidence="3">
    <location>
        <begin position="20"/>
        <end position="486"/>
    </location>
</feature>
<dbReference type="Proteomes" id="UP000182932">
    <property type="component" value="Unassembled WGS sequence"/>
</dbReference>
<feature type="active site" description="Proton acceptor" evidence="2">
    <location>
        <position position="279"/>
    </location>
</feature>
<evidence type="ECO:0000256" key="3">
    <source>
        <dbReference type="SAM" id="SignalP"/>
    </source>
</evidence>
<organism evidence="5 6">
    <name type="scientific">Marinovum algicola</name>
    <dbReference type="NCBI Taxonomy" id="42444"/>
    <lineage>
        <taxon>Bacteria</taxon>
        <taxon>Pseudomonadati</taxon>
        <taxon>Pseudomonadota</taxon>
        <taxon>Alphaproteobacteria</taxon>
        <taxon>Rhodobacterales</taxon>
        <taxon>Roseobacteraceae</taxon>
        <taxon>Marinovum</taxon>
    </lineage>
</organism>
<feature type="domain" description="PNPLA" evidence="4">
    <location>
        <begin position="52"/>
        <end position="292"/>
    </location>
</feature>
<dbReference type="InterPro" id="IPR016035">
    <property type="entry name" value="Acyl_Trfase/lysoPLipase"/>
</dbReference>
<dbReference type="GO" id="GO:0016787">
    <property type="term" value="F:hydrolase activity"/>
    <property type="evidence" value="ECO:0007669"/>
    <property type="project" value="UniProtKB-UniRule"/>
</dbReference>
<dbReference type="AlphaFoldDB" id="A0A975W814"/>
<keyword evidence="1 2" id="KW-0443">Lipid metabolism</keyword>
<sequence>MHLGRVAALALAIMLSGCAALNKPLNLALSGGRNTPFPATHAADAGELYVGLAFSGGGMRASAFAHGVLEELRALSRSEAAPFGMLSEVRLVTGVSGGSVTAAHFGLYGPGAVEGYRETYLITDAERYMANSPVNPLAIARGISGGANGRETFGRYLDEALFHGATFGDLARRSKITTWINATDIANKVTFLFSPETFDALCSDLDSFPISDAVAASAAFPLVFSPIVLEAHAGKCGYAEPGWLTAARHNPEATAAMIAHAEALESYAGGAVKFLKLLDGGITDNFGTTGLAVARARAEMPYAPLTPAQAVTLKRALLLVADAGVRRDLAWTQRLRGPGGVQLATSIANASMGAASRTGYDAMRLQVANWERDLVDYRCGLGRAEVRRLRGSLAGWDCRDIKFFVGQVSFRGLPDAMRETLDAIPTRLRLATEEVDLAIAAGRLSTRQNAQVQGFLRAAGYVETAPLLAQRGSGTSPRRISPIRRE</sequence>
<feature type="active site" description="Nucleophile" evidence="2">
    <location>
        <position position="96"/>
    </location>
</feature>
<name>A0A975W814_9RHOB</name>
<keyword evidence="2" id="KW-0442">Lipid degradation</keyword>
<dbReference type="EMBL" id="FNYY01000002">
    <property type="protein sequence ID" value="SEI96119.1"/>
    <property type="molecule type" value="Genomic_DNA"/>
</dbReference>
<dbReference type="GO" id="GO:0016042">
    <property type="term" value="P:lipid catabolic process"/>
    <property type="evidence" value="ECO:0007669"/>
    <property type="project" value="UniProtKB-UniRule"/>
</dbReference>
<evidence type="ECO:0000259" key="4">
    <source>
        <dbReference type="PROSITE" id="PS51635"/>
    </source>
</evidence>
<feature type="short sequence motif" description="GXSXG" evidence="2">
    <location>
        <begin position="94"/>
        <end position="98"/>
    </location>
</feature>
<evidence type="ECO:0000256" key="1">
    <source>
        <dbReference type="ARBA" id="ARBA00023098"/>
    </source>
</evidence>
<evidence type="ECO:0000313" key="5">
    <source>
        <dbReference type="EMBL" id="SEI96119.1"/>
    </source>
</evidence>
<dbReference type="InterPro" id="IPR002641">
    <property type="entry name" value="PNPLA_dom"/>
</dbReference>
<dbReference type="Gene3D" id="3.40.1090.10">
    <property type="entry name" value="Cytosolic phospholipase A2 catalytic domain"/>
    <property type="match status" value="2"/>
</dbReference>
<keyword evidence="6" id="KW-1185">Reference proteome</keyword>
<comment type="caution">
    <text evidence="2">Lacks conserved residue(s) required for the propagation of feature annotation.</text>
</comment>
<dbReference type="PROSITE" id="PS51635">
    <property type="entry name" value="PNPLA"/>
    <property type="match status" value="1"/>
</dbReference>
<reference evidence="5 6" key="1">
    <citation type="submission" date="2016-10" db="EMBL/GenBank/DDBJ databases">
        <authorList>
            <person name="Varghese N."/>
            <person name="Submissions S."/>
        </authorList>
    </citation>
    <scope>NUCLEOTIDE SEQUENCE [LARGE SCALE GENOMIC DNA]</scope>
    <source>
        <strain evidence="5 6">FF3</strain>
    </source>
</reference>
<feature type="signal peptide" evidence="3">
    <location>
        <begin position="1"/>
        <end position="19"/>
    </location>
</feature>
<comment type="caution">
    <text evidence="5">The sequence shown here is derived from an EMBL/GenBank/DDBJ whole genome shotgun (WGS) entry which is preliminary data.</text>
</comment>
<feature type="short sequence motif" description="DGA/G" evidence="2">
    <location>
        <begin position="279"/>
        <end position="281"/>
    </location>
</feature>